<feature type="region of interest" description="Disordered" evidence="1">
    <location>
        <begin position="26"/>
        <end position="49"/>
    </location>
</feature>
<feature type="signal peptide" evidence="2">
    <location>
        <begin position="1"/>
        <end position="22"/>
    </location>
</feature>
<keyword evidence="2" id="KW-0732">Signal</keyword>
<name>A0A1I4Y9S7_9CLOT</name>
<dbReference type="Proteomes" id="UP000181899">
    <property type="component" value="Unassembled WGS sequence"/>
</dbReference>
<feature type="compositionally biased region" description="Low complexity" evidence="1">
    <location>
        <begin position="29"/>
        <end position="41"/>
    </location>
</feature>
<keyword evidence="4" id="KW-1185">Reference proteome</keyword>
<dbReference type="PROSITE" id="PS51257">
    <property type="entry name" value="PROKAR_LIPOPROTEIN"/>
    <property type="match status" value="1"/>
</dbReference>
<proteinExistence type="predicted"/>
<evidence type="ECO:0000256" key="2">
    <source>
        <dbReference type="SAM" id="SignalP"/>
    </source>
</evidence>
<protein>
    <recommendedName>
        <fullName evidence="5">Lipoprotein</fullName>
    </recommendedName>
</protein>
<reference evidence="3 4" key="1">
    <citation type="submission" date="2016-10" db="EMBL/GenBank/DDBJ databases">
        <authorList>
            <person name="de Groot N.N."/>
        </authorList>
    </citation>
    <scope>NUCLEOTIDE SEQUENCE [LARGE SCALE GENOMIC DNA]</scope>
    <source>
        <strain evidence="3 4">ML2</strain>
    </source>
</reference>
<sequence>MKKTLTLVMAAALSVLFVVGCAAEKETPETPAETPVETPAETPEEPAEEKISINSMLEKRELTAEEMTSLEKVVSLMRSVEDTVQVSVFNMTEVDGGFNIEFVLKNNFKEKTVVEKDTIIVITTQEDEVIEIPVPADVEIEANGGAIFEAEVLTDKLTARKDIYFIEFKAEDAE</sequence>
<evidence type="ECO:0000313" key="3">
    <source>
        <dbReference type="EMBL" id="SFN34503.1"/>
    </source>
</evidence>
<dbReference type="AlphaFoldDB" id="A0A1I4Y9S7"/>
<dbReference type="EMBL" id="FOVK01000001">
    <property type="protein sequence ID" value="SFN34503.1"/>
    <property type="molecule type" value="Genomic_DNA"/>
</dbReference>
<dbReference type="OrthoDB" id="9905526at2"/>
<feature type="chain" id="PRO_5010361280" description="Lipoprotein" evidence="2">
    <location>
        <begin position="23"/>
        <end position="174"/>
    </location>
</feature>
<evidence type="ECO:0000313" key="4">
    <source>
        <dbReference type="Proteomes" id="UP000181899"/>
    </source>
</evidence>
<evidence type="ECO:0008006" key="5">
    <source>
        <dbReference type="Google" id="ProtNLM"/>
    </source>
</evidence>
<organism evidence="3 4">
    <name type="scientific">Proteiniclasticum ruminis</name>
    <dbReference type="NCBI Taxonomy" id="398199"/>
    <lineage>
        <taxon>Bacteria</taxon>
        <taxon>Bacillati</taxon>
        <taxon>Bacillota</taxon>
        <taxon>Clostridia</taxon>
        <taxon>Eubacteriales</taxon>
        <taxon>Clostridiaceae</taxon>
        <taxon>Proteiniclasticum</taxon>
    </lineage>
</organism>
<evidence type="ECO:0000256" key="1">
    <source>
        <dbReference type="SAM" id="MobiDB-lite"/>
    </source>
</evidence>
<gene>
    <name evidence="3" type="ORF">SAMN04488695_101467</name>
</gene>
<dbReference type="RefSeq" id="WP_074909792.1">
    <property type="nucleotide sequence ID" value="NZ_FOVK01000001.1"/>
</dbReference>
<accession>A0A1I4Y9S7</accession>